<comment type="caution">
    <text evidence="7">The sequence shown here is derived from an EMBL/GenBank/DDBJ whole genome shotgun (WGS) entry which is preliminary data.</text>
</comment>
<dbReference type="RefSeq" id="WP_045442797.1">
    <property type="nucleotide sequence ID" value="NZ_QFVP01000010.1"/>
</dbReference>
<accession>A0ABY2PU91</accession>
<evidence type="ECO:0000256" key="4">
    <source>
        <dbReference type="ARBA" id="ARBA00023139"/>
    </source>
</evidence>
<dbReference type="Pfam" id="PF06788">
    <property type="entry name" value="UPF0257"/>
    <property type="match status" value="1"/>
</dbReference>
<evidence type="ECO:0000256" key="2">
    <source>
        <dbReference type="ARBA" id="ARBA00022729"/>
    </source>
</evidence>
<evidence type="ECO:0000256" key="6">
    <source>
        <dbReference type="SAM" id="SignalP"/>
    </source>
</evidence>
<gene>
    <name evidence="7" type="ORF">DJ535_15890</name>
</gene>
<keyword evidence="8" id="KW-1185">Reference proteome</keyword>
<dbReference type="EMBL" id="QFVP01000010">
    <property type="protein sequence ID" value="THE36373.1"/>
    <property type="molecule type" value="Genomic_DNA"/>
</dbReference>
<evidence type="ECO:0000313" key="7">
    <source>
        <dbReference type="EMBL" id="THE36373.1"/>
    </source>
</evidence>
<keyword evidence="2 6" id="KW-0732">Signal</keyword>
<feature type="signal peptide" evidence="6">
    <location>
        <begin position="1"/>
        <end position="19"/>
    </location>
</feature>
<proteinExistence type="predicted"/>
<keyword evidence="4" id="KW-0564">Palmitate</keyword>
<keyword evidence="1" id="KW-1003">Cell membrane</keyword>
<dbReference type="InterPro" id="IPR010646">
    <property type="entry name" value="UPF0257"/>
</dbReference>
<evidence type="ECO:0000256" key="5">
    <source>
        <dbReference type="ARBA" id="ARBA00023288"/>
    </source>
</evidence>
<name>A0ABY2PU91_9ENTR</name>
<keyword evidence="5 7" id="KW-0449">Lipoprotein</keyword>
<reference evidence="7 8" key="1">
    <citation type="submission" date="2018-05" db="EMBL/GenBank/DDBJ databases">
        <title>Isolation and genomic analyses of lactose-positive bacteria from faecal samples of preterm neonates.</title>
        <authorList>
            <person name="Chen Y."/>
            <person name="Brook T.C."/>
            <person name="O'Neill I."/>
            <person name="Soe C.Z."/>
            <person name="Hall L.J."/>
            <person name="Hoyles L."/>
        </authorList>
    </citation>
    <scope>NUCLEOTIDE SEQUENCE [LARGE SCALE GENOMIC DNA]</scope>
    <source>
        <strain evidence="7 8">P080C CL</strain>
    </source>
</reference>
<organism evidence="7 8">
    <name type="scientific">Citrobacter murliniae</name>
    <dbReference type="NCBI Taxonomy" id="67829"/>
    <lineage>
        <taxon>Bacteria</taxon>
        <taxon>Pseudomonadati</taxon>
        <taxon>Pseudomonadota</taxon>
        <taxon>Gammaproteobacteria</taxon>
        <taxon>Enterobacterales</taxon>
        <taxon>Enterobacteriaceae</taxon>
        <taxon>Citrobacter</taxon>
        <taxon>Citrobacter freundii complex</taxon>
    </lineage>
</organism>
<evidence type="ECO:0000256" key="3">
    <source>
        <dbReference type="ARBA" id="ARBA00023136"/>
    </source>
</evidence>
<sequence length="237" mass="27200">MKLKFLFPTFFCLTINAYAASPVLFNPAVLNAALLFSHDPSSGKVKHSLQWIRNSAGELQAMTDVWYDRNGCFTRVNMVDKISGNEFHIENNNGNLTSRNGQQITGKVNQDCQITELENDRGKFLLSYNSRGLLETMTNRETSDVSKRFEYRYGQFPVRIRDYQKHTDKIISYPAGNPQFLDFESSLKVRGTTVWLKQSCSYQPDGNARLCSIITAYDDDYRDGATVMFTNHQTEYY</sequence>
<dbReference type="Proteomes" id="UP000306790">
    <property type="component" value="Unassembled WGS sequence"/>
</dbReference>
<evidence type="ECO:0000256" key="1">
    <source>
        <dbReference type="ARBA" id="ARBA00022475"/>
    </source>
</evidence>
<keyword evidence="3" id="KW-0472">Membrane</keyword>
<feature type="chain" id="PRO_5045974539" evidence="6">
    <location>
        <begin position="20"/>
        <end position="237"/>
    </location>
</feature>
<evidence type="ECO:0000313" key="8">
    <source>
        <dbReference type="Proteomes" id="UP000306790"/>
    </source>
</evidence>
<protein>
    <submittedName>
        <fullName evidence="7">YnfC family lipoprotein</fullName>
    </submittedName>
</protein>